<dbReference type="AlphaFoldDB" id="A0A1M4XWP1"/>
<dbReference type="Proteomes" id="UP000184251">
    <property type="component" value="Unassembled WGS sequence"/>
</dbReference>
<dbReference type="OrthoDB" id="5189031at2"/>
<keyword evidence="1" id="KW-0812">Transmembrane</keyword>
<reference evidence="2 3" key="1">
    <citation type="submission" date="2016-11" db="EMBL/GenBank/DDBJ databases">
        <authorList>
            <person name="Jaros S."/>
            <person name="Januszkiewicz K."/>
            <person name="Wedrychowicz H."/>
        </authorList>
    </citation>
    <scope>NUCLEOTIDE SEQUENCE [LARGE SCALE GENOMIC DNA]</scope>
    <source>
        <strain evidence="2 3">DSM 14828</strain>
    </source>
</reference>
<feature type="transmembrane region" description="Helical" evidence="1">
    <location>
        <begin position="91"/>
        <end position="112"/>
    </location>
</feature>
<dbReference type="STRING" id="1120975.SAMN02746064_01614"/>
<feature type="transmembrane region" description="Helical" evidence="1">
    <location>
        <begin position="118"/>
        <end position="135"/>
    </location>
</feature>
<organism evidence="2 3">
    <name type="scientific">Alkalibacter saccharofermentans DSM 14828</name>
    <dbReference type="NCBI Taxonomy" id="1120975"/>
    <lineage>
        <taxon>Bacteria</taxon>
        <taxon>Bacillati</taxon>
        <taxon>Bacillota</taxon>
        <taxon>Clostridia</taxon>
        <taxon>Eubacteriales</taxon>
        <taxon>Eubacteriaceae</taxon>
        <taxon>Alkalibacter</taxon>
    </lineage>
</organism>
<dbReference type="PANTHER" id="PTHR33802:SF1">
    <property type="entry name" value="XK-RELATED PROTEIN"/>
    <property type="match status" value="1"/>
</dbReference>
<dbReference type="PANTHER" id="PTHR33802">
    <property type="entry name" value="SI:CH211-161H7.5-RELATED"/>
    <property type="match status" value="1"/>
</dbReference>
<dbReference type="RefSeq" id="WP_084117139.1">
    <property type="nucleotide sequence ID" value="NZ_FQTU01000011.1"/>
</dbReference>
<evidence type="ECO:0000313" key="3">
    <source>
        <dbReference type="Proteomes" id="UP000184251"/>
    </source>
</evidence>
<dbReference type="InterPro" id="IPR038330">
    <property type="entry name" value="TspO/MBR-related_sf"/>
</dbReference>
<feature type="transmembrane region" description="Helical" evidence="1">
    <location>
        <begin position="237"/>
        <end position="257"/>
    </location>
</feature>
<accession>A0A1M4XWP1</accession>
<name>A0A1M4XWP1_9FIRM</name>
<sequence>MMFNERNVPGWLKGVNLLGLILVLSVNALANILPINGIGTGEVSDSFPNLFAPTGFTFSIWGVIYAGLILFVIYNFNLIGKKRYKESVERIGLLFFISCILNSAWIVLWHYLMIELTLVVMVLLLAVLLRIYVLVQEDMNRDLTELIFVKWPFSIYAGWVTVATVANVTALLVKIGWDGFGFSEEFWAVVMIFVATLIVSIVVASKRDMAFGSVFLWTVFGIYSKHVDVFEGAYPKVIIACYAAAVLTLAVMAYGFIKRQRDKKRMFF</sequence>
<feature type="transmembrane region" description="Helical" evidence="1">
    <location>
        <begin position="54"/>
        <end position="79"/>
    </location>
</feature>
<dbReference type="Gene3D" id="1.20.1260.100">
    <property type="entry name" value="TspO/MBR protein"/>
    <property type="match status" value="1"/>
</dbReference>
<protein>
    <submittedName>
        <fullName evidence="2">TspO/MBR family protein</fullName>
    </submittedName>
</protein>
<keyword evidence="3" id="KW-1185">Reference proteome</keyword>
<feature type="transmembrane region" description="Helical" evidence="1">
    <location>
        <begin position="186"/>
        <end position="204"/>
    </location>
</feature>
<gene>
    <name evidence="2" type="ORF">SAMN02746064_01614</name>
</gene>
<keyword evidence="1" id="KW-0472">Membrane</keyword>
<evidence type="ECO:0000313" key="2">
    <source>
        <dbReference type="EMBL" id="SHE97987.1"/>
    </source>
</evidence>
<dbReference type="EMBL" id="FQTU01000011">
    <property type="protein sequence ID" value="SHE97987.1"/>
    <property type="molecule type" value="Genomic_DNA"/>
</dbReference>
<keyword evidence="1" id="KW-1133">Transmembrane helix</keyword>
<feature type="transmembrane region" description="Helical" evidence="1">
    <location>
        <begin position="209"/>
        <end position="225"/>
    </location>
</feature>
<feature type="transmembrane region" description="Helical" evidence="1">
    <location>
        <begin position="147"/>
        <end position="166"/>
    </location>
</feature>
<proteinExistence type="predicted"/>
<evidence type="ECO:0000256" key="1">
    <source>
        <dbReference type="SAM" id="Phobius"/>
    </source>
</evidence>